<name>A0A2S4VN28_9BASI</name>
<feature type="region of interest" description="Disordered" evidence="23">
    <location>
        <begin position="78"/>
        <end position="111"/>
    </location>
</feature>
<evidence type="ECO:0000256" key="1">
    <source>
        <dbReference type="ARBA" id="ARBA00002180"/>
    </source>
</evidence>
<dbReference type="GO" id="GO:0046872">
    <property type="term" value="F:metal ion binding"/>
    <property type="evidence" value="ECO:0007669"/>
    <property type="project" value="UniProtKB-KW"/>
</dbReference>
<gene>
    <name evidence="25" type="ORF">PSTT_05755</name>
</gene>
<comment type="caution">
    <text evidence="25">The sequence shown here is derived from an EMBL/GenBank/DDBJ whole genome shotgun (WGS) entry which is preliminary data.</text>
</comment>
<keyword evidence="4" id="KW-0645">Protease</keyword>
<dbReference type="VEuPathDB" id="FungiDB:PSTT_05755"/>
<evidence type="ECO:0000313" key="26">
    <source>
        <dbReference type="Proteomes" id="UP000239156"/>
    </source>
</evidence>
<dbReference type="Pfam" id="PF22936">
    <property type="entry name" value="Pol_BBD"/>
    <property type="match status" value="1"/>
</dbReference>
<dbReference type="GO" id="GO:0006310">
    <property type="term" value="P:DNA recombination"/>
    <property type="evidence" value="ECO:0007669"/>
    <property type="project" value="UniProtKB-KW"/>
</dbReference>
<dbReference type="InterPro" id="IPR001584">
    <property type="entry name" value="Integrase_cat-core"/>
</dbReference>
<dbReference type="Pfam" id="PF00665">
    <property type="entry name" value="rve"/>
    <property type="match status" value="1"/>
</dbReference>
<dbReference type="GO" id="GO:0015074">
    <property type="term" value="P:DNA integration"/>
    <property type="evidence" value="ECO:0007669"/>
    <property type="project" value="UniProtKB-KW"/>
</dbReference>
<keyword evidence="12" id="KW-0067">ATP-binding</keyword>
<dbReference type="EMBL" id="PKSL01000043">
    <property type="protein sequence ID" value="POW10838.1"/>
    <property type="molecule type" value="Genomic_DNA"/>
</dbReference>
<evidence type="ECO:0000256" key="2">
    <source>
        <dbReference type="ARBA" id="ARBA00022578"/>
    </source>
</evidence>
<dbReference type="PROSITE" id="PS50994">
    <property type="entry name" value="INTEGRASE"/>
    <property type="match status" value="1"/>
</dbReference>
<evidence type="ECO:0000256" key="13">
    <source>
        <dbReference type="ARBA" id="ARBA00022842"/>
    </source>
</evidence>
<dbReference type="GO" id="GO:0006508">
    <property type="term" value="P:proteolysis"/>
    <property type="evidence" value="ECO:0007669"/>
    <property type="project" value="UniProtKB-KW"/>
</dbReference>
<comment type="function">
    <text evidence="1">The aspartyl protease (PR) mediates the proteolytic cleavages of the Gag and Gag-Pol polyproteins after assembly of the VLP.</text>
</comment>
<keyword evidence="5" id="KW-0548">Nucleotidyltransferase</keyword>
<dbReference type="Proteomes" id="UP000239156">
    <property type="component" value="Unassembled WGS sequence"/>
</dbReference>
<keyword evidence="19" id="KW-0233">DNA recombination</keyword>
<keyword evidence="11" id="KW-0378">Hydrolase</keyword>
<dbReference type="GO" id="GO:0005634">
    <property type="term" value="C:nucleus"/>
    <property type="evidence" value="ECO:0007669"/>
    <property type="project" value="UniProtKB-ARBA"/>
</dbReference>
<evidence type="ECO:0000256" key="5">
    <source>
        <dbReference type="ARBA" id="ARBA00022695"/>
    </source>
</evidence>
<evidence type="ECO:0000313" key="25">
    <source>
        <dbReference type="EMBL" id="POW10838.1"/>
    </source>
</evidence>
<dbReference type="InterPro" id="IPR036397">
    <property type="entry name" value="RNaseH_sf"/>
</dbReference>
<organism evidence="25 26">
    <name type="scientific">Puccinia striiformis</name>
    <dbReference type="NCBI Taxonomy" id="27350"/>
    <lineage>
        <taxon>Eukaryota</taxon>
        <taxon>Fungi</taxon>
        <taxon>Dikarya</taxon>
        <taxon>Basidiomycota</taxon>
        <taxon>Pucciniomycotina</taxon>
        <taxon>Pucciniomycetes</taxon>
        <taxon>Pucciniales</taxon>
        <taxon>Pucciniaceae</taxon>
        <taxon>Puccinia</taxon>
    </lineage>
</organism>
<evidence type="ECO:0000256" key="16">
    <source>
        <dbReference type="ARBA" id="ARBA00022918"/>
    </source>
</evidence>
<dbReference type="InterPro" id="IPR013103">
    <property type="entry name" value="RVT_2"/>
</dbReference>
<evidence type="ECO:0000256" key="19">
    <source>
        <dbReference type="ARBA" id="ARBA00023172"/>
    </source>
</evidence>
<dbReference type="AlphaFoldDB" id="A0A2S4VN28"/>
<evidence type="ECO:0000256" key="20">
    <source>
        <dbReference type="ARBA" id="ARBA00023268"/>
    </source>
</evidence>
<dbReference type="GO" id="GO:0004519">
    <property type="term" value="F:endonuclease activity"/>
    <property type="evidence" value="ECO:0007669"/>
    <property type="project" value="UniProtKB-KW"/>
</dbReference>
<keyword evidence="7" id="KW-0479">Metal-binding</keyword>
<evidence type="ECO:0000256" key="10">
    <source>
        <dbReference type="ARBA" id="ARBA00022759"/>
    </source>
</evidence>
<dbReference type="GO" id="GO:0032196">
    <property type="term" value="P:transposition"/>
    <property type="evidence" value="ECO:0007669"/>
    <property type="project" value="UniProtKB-KW"/>
</dbReference>
<dbReference type="InterPro" id="IPR043502">
    <property type="entry name" value="DNA/RNA_pol_sf"/>
</dbReference>
<dbReference type="VEuPathDB" id="FungiDB:PSHT_11893"/>
<evidence type="ECO:0000256" key="15">
    <source>
        <dbReference type="ARBA" id="ARBA00022908"/>
    </source>
</evidence>
<accession>A0A2S4VN28</accession>
<keyword evidence="26" id="KW-1185">Reference proteome</keyword>
<dbReference type="CDD" id="cd09272">
    <property type="entry name" value="RNase_HI_RT_Ty1"/>
    <property type="match status" value="1"/>
</dbReference>
<keyword evidence="13" id="KW-0460">Magnesium</keyword>
<keyword evidence="17" id="KW-0239">DNA-directed DNA polymerase</keyword>
<evidence type="ECO:0000259" key="24">
    <source>
        <dbReference type="PROSITE" id="PS50994"/>
    </source>
</evidence>
<keyword evidence="10" id="KW-0255">Endonuclease</keyword>
<dbReference type="GO" id="GO:0003887">
    <property type="term" value="F:DNA-directed DNA polymerase activity"/>
    <property type="evidence" value="ECO:0007669"/>
    <property type="project" value="UniProtKB-KW"/>
</dbReference>
<evidence type="ECO:0000256" key="4">
    <source>
        <dbReference type="ARBA" id="ARBA00022670"/>
    </source>
</evidence>
<keyword evidence="16" id="KW-0695">RNA-directed DNA polymerase</keyword>
<dbReference type="PANTHER" id="PTHR42648">
    <property type="entry name" value="TRANSPOSASE, PUTATIVE-RELATED"/>
    <property type="match status" value="1"/>
</dbReference>
<dbReference type="GO" id="GO:0003964">
    <property type="term" value="F:RNA-directed DNA polymerase activity"/>
    <property type="evidence" value="ECO:0007669"/>
    <property type="project" value="UniProtKB-KW"/>
</dbReference>
<feature type="compositionally biased region" description="Low complexity" evidence="23">
    <location>
        <begin position="83"/>
        <end position="94"/>
    </location>
</feature>
<keyword evidence="18" id="KW-0917">Virion maturation</keyword>
<keyword evidence="6" id="KW-0540">Nuclease</keyword>
<protein>
    <recommendedName>
        <fullName evidence="24">Integrase catalytic domain-containing protein</fullName>
    </recommendedName>
</protein>
<dbReference type="InterPro" id="IPR039537">
    <property type="entry name" value="Retrotran_Ty1/copia-like"/>
</dbReference>
<keyword evidence="15" id="KW-0229">DNA integration</keyword>
<evidence type="ECO:0000256" key="23">
    <source>
        <dbReference type="SAM" id="MobiDB-lite"/>
    </source>
</evidence>
<keyword evidence="14" id="KW-0694">RNA-binding</keyword>
<dbReference type="InterPro" id="IPR012337">
    <property type="entry name" value="RNaseH-like_sf"/>
</dbReference>
<dbReference type="PANTHER" id="PTHR42648:SF11">
    <property type="entry name" value="TRANSPOSON TY4-P GAG-POL POLYPROTEIN"/>
    <property type="match status" value="1"/>
</dbReference>
<keyword evidence="9" id="KW-0064">Aspartyl protease</keyword>
<dbReference type="GO" id="GO:0005524">
    <property type="term" value="F:ATP binding"/>
    <property type="evidence" value="ECO:0007669"/>
    <property type="project" value="UniProtKB-KW"/>
</dbReference>
<dbReference type="Gene3D" id="3.30.420.10">
    <property type="entry name" value="Ribonuclease H-like superfamily/Ribonuclease H"/>
    <property type="match status" value="1"/>
</dbReference>
<evidence type="ECO:0000256" key="9">
    <source>
        <dbReference type="ARBA" id="ARBA00022750"/>
    </source>
</evidence>
<keyword evidence="3" id="KW-1188">Viral release from host cell</keyword>
<dbReference type="VEuPathDB" id="FungiDB:PSHT_04501"/>
<evidence type="ECO:0000256" key="17">
    <source>
        <dbReference type="ARBA" id="ARBA00022932"/>
    </source>
</evidence>
<evidence type="ECO:0000256" key="22">
    <source>
        <dbReference type="ARBA" id="ARBA00049244"/>
    </source>
</evidence>
<dbReference type="Pfam" id="PF07727">
    <property type="entry name" value="RVT_2"/>
    <property type="match status" value="1"/>
</dbReference>
<evidence type="ECO:0000256" key="11">
    <source>
        <dbReference type="ARBA" id="ARBA00022801"/>
    </source>
</evidence>
<keyword evidence="8" id="KW-0547">Nucleotide-binding</keyword>
<reference evidence="25" key="1">
    <citation type="submission" date="2017-12" db="EMBL/GenBank/DDBJ databases">
        <title>Gene loss provides genomic basis for host adaptation in cereal stripe rust fungi.</title>
        <authorList>
            <person name="Xia C."/>
        </authorList>
    </citation>
    <scope>NUCLEOTIDE SEQUENCE [LARGE SCALE GENOMIC DNA]</scope>
    <source>
        <strain evidence="25">93-210</strain>
    </source>
</reference>
<dbReference type="SUPFAM" id="SSF53098">
    <property type="entry name" value="Ribonuclease H-like"/>
    <property type="match status" value="1"/>
</dbReference>
<keyword evidence="17" id="KW-0808">Transferase</keyword>
<keyword evidence="2" id="KW-0815">Transposition</keyword>
<comment type="catalytic activity">
    <reaction evidence="22">
        <text>DNA(n) + a 2'-deoxyribonucleoside 5'-triphosphate = DNA(n+1) + diphosphate</text>
        <dbReference type="Rhea" id="RHEA:22508"/>
        <dbReference type="Rhea" id="RHEA-COMP:17339"/>
        <dbReference type="Rhea" id="RHEA-COMP:17340"/>
        <dbReference type="ChEBI" id="CHEBI:33019"/>
        <dbReference type="ChEBI" id="CHEBI:61560"/>
        <dbReference type="ChEBI" id="CHEBI:173112"/>
        <dbReference type="EC" id="2.7.7.7"/>
    </reaction>
</comment>
<evidence type="ECO:0000256" key="8">
    <source>
        <dbReference type="ARBA" id="ARBA00022741"/>
    </source>
</evidence>
<evidence type="ECO:0000256" key="7">
    <source>
        <dbReference type="ARBA" id="ARBA00022723"/>
    </source>
</evidence>
<sequence>MAKYIAEMEVSLAEMNSIRLDVSGKLVSCGIIGRITDKRPTLVQTLFADLKAVAEPRRLIAKLRDICNHEAVTKRKIVEEESTPSSSTALSTTSRKIAKKPTRNCKNGHNPNIGHSADECYFLHPEKKPEWMKKRDKASAYISAPSNPDQEQLSSTALIQPSFGYNTILTDHSDTISMVLDSGASHHMLNSLAYFQKTVKTLIQITTGNDKGADKLVAIARGDATLKFENGNTIILKNALYVPDLSRNLISMIQLLRHKATIYNNNRRFEVKIDNGIPIQVNIDNFILEIEGIIEPKVIAMAAQIKPIIQDFTLWHNRLGHASANQIAASLSLSKKFNKLRSFSSPLEVVHGDLVGPITPATNGGARYFLTLVDQFTGYIHTDILKEKSDACNSIIDFIRFFEKQTERPFKKLITDRGGEFCNKSLSDFLKIEGIQHNVSPPYTPQHNGLAERANRTIIEMTRCMLMQANVAPQWWGEAVRTATATTNCLPSLSKSKSSPIELMFGIKPNFHFLRPFGCVLLGYENDYSSYKVARMDTKDIITTKHAYFDESSFPECGPRNKSFTTYGINKLPVFTTEEPQPIEVDNVNEDEMMNEENEIRGILNENDSINRMEVENQTRESITKDINHLVEESSLINGNISQENIVSTKRIRKQLYTVTASVDPKTHKQAMASEDNMKWKEAELKEINNMLKHEVWSVRLQLPDDEPIPATWAFRRKLGSSNEVIEYKARICAQGFKQTYGLNFLAKYAPTGKAASLRFLLSFAINNDMKIHQLDVRSAFLTCPLTDKVTMLPPQGYNIPENLVLSLNKAIYGLKQSPLVWYKRLTNFLKSIGFQIGVSDPCVFWRKESNNQPATWIFAHVDDLVIVSKDPLVFKAQMEKEFEIKYLGDATFLLGMNIERFSNGIQINQSQYIDRKLQEYNLQDEHVASCPINPREYMKKATSNEIIEFNKMNVNYRALIGSLTYLSILTRPDISYAVSTLSQYLDNPGIKHYYAAVQVFRYLKGTYRFGLIFKKEKGAQLKAFADADWGNCPDTRRSTTGFLVMVGTHIINWKSTKQATISLSSAEAEYKALSD</sequence>
<comment type="catalytic activity">
    <reaction evidence="21">
        <text>DNA(n) + a 2'-deoxyribonucleoside 5'-triphosphate = DNA(n+1) + diphosphate</text>
        <dbReference type="Rhea" id="RHEA:22508"/>
        <dbReference type="Rhea" id="RHEA-COMP:17339"/>
        <dbReference type="Rhea" id="RHEA-COMP:17340"/>
        <dbReference type="ChEBI" id="CHEBI:33019"/>
        <dbReference type="ChEBI" id="CHEBI:61560"/>
        <dbReference type="ChEBI" id="CHEBI:173112"/>
        <dbReference type="EC" id="2.7.7.49"/>
    </reaction>
</comment>
<dbReference type="InterPro" id="IPR054722">
    <property type="entry name" value="PolX-like_BBD"/>
</dbReference>
<evidence type="ECO:0000256" key="21">
    <source>
        <dbReference type="ARBA" id="ARBA00048173"/>
    </source>
</evidence>
<keyword evidence="20" id="KW-0511">Multifunctional enzyme</keyword>
<evidence type="ECO:0000256" key="18">
    <source>
        <dbReference type="ARBA" id="ARBA00023113"/>
    </source>
</evidence>
<evidence type="ECO:0000256" key="6">
    <source>
        <dbReference type="ARBA" id="ARBA00022722"/>
    </source>
</evidence>
<evidence type="ECO:0000256" key="14">
    <source>
        <dbReference type="ARBA" id="ARBA00022884"/>
    </source>
</evidence>
<dbReference type="GO" id="GO:0003723">
    <property type="term" value="F:RNA binding"/>
    <property type="evidence" value="ECO:0007669"/>
    <property type="project" value="UniProtKB-KW"/>
</dbReference>
<dbReference type="GO" id="GO:0004190">
    <property type="term" value="F:aspartic-type endopeptidase activity"/>
    <property type="evidence" value="ECO:0007669"/>
    <property type="project" value="UniProtKB-KW"/>
</dbReference>
<evidence type="ECO:0000256" key="3">
    <source>
        <dbReference type="ARBA" id="ARBA00022612"/>
    </source>
</evidence>
<dbReference type="SUPFAM" id="SSF56672">
    <property type="entry name" value="DNA/RNA polymerases"/>
    <property type="match status" value="1"/>
</dbReference>
<evidence type="ECO:0000256" key="12">
    <source>
        <dbReference type="ARBA" id="ARBA00022840"/>
    </source>
</evidence>
<proteinExistence type="predicted"/>
<feature type="domain" description="Integrase catalytic" evidence="24">
    <location>
        <begin position="342"/>
        <end position="508"/>
    </location>
</feature>